<gene>
    <name evidence="1" type="ORF">SEMRO_7_G006161.1</name>
</gene>
<sequence>MSVSVDRIIHTTAFRQTVVSQSSCKGNVSIVKSLFNNNHVSDSGWLEPCRNFKQNCSLQGIRKERLDMGTPCRTMTTGCMTIRSSFTIQVANKKMQKHTREVSCKQSENNPHT</sequence>
<keyword evidence="2" id="KW-1185">Reference proteome</keyword>
<evidence type="ECO:0000313" key="2">
    <source>
        <dbReference type="Proteomes" id="UP001153069"/>
    </source>
</evidence>
<proteinExistence type="predicted"/>
<evidence type="ECO:0000313" key="1">
    <source>
        <dbReference type="EMBL" id="CAB9496647.1"/>
    </source>
</evidence>
<dbReference type="AlphaFoldDB" id="A0A9N8H1T2"/>
<dbReference type="Proteomes" id="UP001153069">
    <property type="component" value="Unassembled WGS sequence"/>
</dbReference>
<protein>
    <submittedName>
        <fullName evidence="1">Uncharacterized protein</fullName>
    </submittedName>
</protein>
<name>A0A9N8H1T2_9STRA</name>
<accession>A0A9N8H1T2</accession>
<dbReference type="EMBL" id="CAICTM010000007">
    <property type="protein sequence ID" value="CAB9496647.1"/>
    <property type="molecule type" value="Genomic_DNA"/>
</dbReference>
<organism evidence="1 2">
    <name type="scientific">Seminavis robusta</name>
    <dbReference type="NCBI Taxonomy" id="568900"/>
    <lineage>
        <taxon>Eukaryota</taxon>
        <taxon>Sar</taxon>
        <taxon>Stramenopiles</taxon>
        <taxon>Ochrophyta</taxon>
        <taxon>Bacillariophyta</taxon>
        <taxon>Bacillariophyceae</taxon>
        <taxon>Bacillariophycidae</taxon>
        <taxon>Naviculales</taxon>
        <taxon>Naviculaceae</taxon>
        <taxon>Seminavis</taxon>
    </lineage>
</organism>
<comment type="caution">
    <text evidence="1">The sequence shown here is derived from an EMBL/GenBank/DDBJ whole genome shotgun (WGS) entry which is preliminary data.</text>
</comment>
<reference evidence="1" key="1">
    <citation type="submission" date="2020-06" db="EMBL/GenBank/DDBJ databases">
        <authorList>
            <consortium name="Plant Systems Biology data submission"/>
        </authorList>
    </citation>
    <scope>NUCLEOTIDE SEQUENCE</scope>
    <source>
        <strain evidence="1">D6</strain>
    </source>
</reference>